<proteinExistence type="predicted"/>
<evidence type="ECO:0000313" key="3">
    <source>
        <dbReference type="EMBL" id="MBB5685504.1"/>
    </source>
</evidence>
<dbReference type="Pfam" id="PF19780">
    <property type="entry name" value="DUF6265"/>
    <property type="match status" value="1"/>
</dbReference>
<dbReference type="Proteomes" id="UP000549617">
    <property type="component" value="Unassembled WGS sequence"/>
</dbReference>
<dbReference type="RefSeq" id="WP_221240416.1">
    <property type="nucleotide sequence ID" value="NZ_JACIJC010000002.1"/>
</dbReference>
<evidence type="ECO:0000256" key="1">
    <source>
        <dbReference type="SAM" id="SignalP"/>
    </source>
</evidence>
<keyword evidence="1" id="KW-0732">Signal</keyword>
<feature type="domain" description="DUF6265" evidence="2">
    <location>
        <begin position="38"/>
        <end position="136"/>
    </location>
</feature>
<gene>
    <name evidence="3" type="ORF">FHS49_001512</name>
</gene>
<dbReference type="InterPro" id="IPR046232">
    <property type="entry name" value="DUF6265"/>
</dbReference>
<comment type="caution">
    <text evidence="3">The sequence shown here is derived from an EMBL/GenBank/DDBJ whole genome shotgun (WGS) entry which is preliminary data.</text>
</comment>
<keyword evidence="4" id="KW-1185">Reference proteome</keyword>
<dbReference type="EMBL" id="JACIJC010000002">
    <property type="protein sequence ID" value="MBB5685504.1"/>
    <property type="molecule type" value="Genomic_DNA"/>
</dbReference>
<evidence type="ECO:0000259" key="2">
    <source>
        <dbReference type="Pfam" id="PF19780"/>
    </source>
</evidence>
<name>A0A7W9EE12_9SPHN</name>
<feature type="chain" id="PRO_5031556634" description="DUF6265 domain-containing protein" evidence="1">
    <location>
        <begin position="22"/>
        <end position="159"/>
    </location>
</feature>
<accession>A0A7W9EE12</accession>
<protein>
    <recommendedName>
        <fullName evidence="2">DUF6265 domain-containing protein</fullName>
    </recommendedName>
</protein>
<dbReference type="AlphaFoldDB" id="A0A7W9EE12"/>
<feature type="signal peptide" evidence="1">
    <location>
        <begin position="1"/>
        <end position="21"/>
    </location>
</feature>
<organism evidence="3 4">
    <name type="scientific">Sphingobium boeckii</name>
    <dbReference type="NCBI Taxonomy" id="1082345"/>
    <lineage>
        <taxon>Bacteria</taxon>
        <taxon>Pseudomonadati</taxon>
        <taxon>Pseudomonadota</taxon>
        <taxon>Alphaproteobacteria</taxon>
        <taxon>Sphingomonadales</taxon>
        <taxon>Sphingomonadaceae</taxon>
        <taxon>Sphingobium</taxon>
    </lineage>
</organism>
<sequence>MKRLAAGFLLMLMGASEPHFAAAPVAMEGAATAETLGWMSGDWVVLDKDGRWTEEIWSAPRAGMMIGTSRTGAGGEIGSFEYMRIAAGEDGALNFFASPNGAAPVVFVLTSWGEKTATFENAANDYPKRINYMRKGLMLVAEISGDKDQPVMRWAYEKR</sequence>
<evidence type="ECO:0000313" key="4">
    <source>
        <dbReference type="Proteomes" id="UP000549617"/>
    </source>
</evidence>
<reference evidence="3 4" key="1">
    <citation type="submission" date="2020-08" db="EMBL/GenBank/DDBJ databases">
        <title>Genomic Encyclopedia of Type Strains, Phase IV (KMG-IV): sequencing the most valuable type-strain genomes for metagenomic binning, comparative biology and taxonomic classification.</title>
        <authorList>
            <person name="Goeker M."/>
        </authorList>
    </citation>
    <scope>NUCLEOTIDE SEQUENCE [LARGE SCALE GENOMIC DNA]</scope>
    <source>
        <strain evidence="3 4">DSM 25079</strain>
    </source>
</reference>